<protein>
    <submittedName>
        <fullName evidence="1">Putative phage baseplate assembly protein</fullName>
    </submittedName>
</protein>
<comment type="caution">
    <text evidence="1">The sequence shown here is derived from an EMBL/GenBank/DDBJ whole genome shotgun (WGS) entry which is preliminary data.</text>
</comment>
<dbReference type="EMBL" id="QEKW01000009">
    <property type="protein sequence ID" value="PVZ08204.1"/>
    <property type="molecule type" value="Genomic_DNA"/>
</dbReference>
<dbReference type="Proteomes" id="UP000245639">
    <property type="component" value="Unassembled WGS sequence"/>
</dbReference>
<sequence length="881" mass="93882">MDAGLWCDEPRRRRVVRDAGFGGIDAVEISADHRTLTVTLIGAAPGPLAPGNVELIGEPALRVLDARLERAPDDERDDGDGGYADDRLIVRLDRAGGPQPYTLALVDADVRDRPAPGFDPRFARVELSFLAGCPADVDCAATPQCPDPEVPEPALSYLAKDYASFRRLVLDRMALLVPGWTERHAPDLEITLVEILAYVGDHLSYLQDAIATEAYLDTARRRISVRRHLRLVDHRVHEGTNARAWVCVAVDARLDVPAGELVLGTAAGEIFAPVVPGPRTFHPENGEIAIWTWGDAGCCLPAGATSLTLAGEPVLTVGDVLVLEEVRDPGTGLAADADPAHRQAVRLTAVTPGRDALYDQPVVDVRWAVEDALGFAVCTEVTVARGNVVLVDHGTAMLSSPWEIPVSGRDRSVPTDVVDVTWRAPYPPHPAVAAAQADHLEAIPGRALERVRALAGVGRLLDEAERAELVTLAGRRGARRVRGLAGLAGLDAAAQALVVAALADEADVLLHDRFAWLARRAARARAGAVLDHGEVDAVAEAFGAAYAAGLAATSPSLAGPAAEALRQDPGAALPELELRESDGARWVPRGDLLGSEPDDRHVVPEVDDDDRLHLRFGDDRLGRAPEPGAPVTVRWRRGNGTAGNVGAGAIDRVRGTFPAITAVRNPLPAQGGTDPEPMALARRLGPHTLRATRERAVIPADYAELAAAVPGVDRAAAQRRWTGSTVVIDVAIDPVGVPVAPPELLRRVDARLHRYRRIGHDVVVRSARTVSLHLALRVCARPERLRAHVEVALRAALRALFAPDRASFGDPVVLSTVVAAAAAVPGVESVVVTRLERLHEGDRGERAEGLLRLGPFEVARLDADPARPDHGILDLVVDGAR</sequence>
<reference evidence="1 2" key="1">
    <citation type="submission" date="2018-04" db="EMBL/GenBank/DDBJ databases">
        <title>Genomic Encyclopedia of Type Strains, Phase IV (KMG-IV): sequencing the most valuable type-strain genomes for metagenomic binning, comparative biology and taxonomic classification.</title>
        <authorList>
            <person name="Goeker M."/>
        </authorList>
    </citation>
    <scope>NUCLEOTIDE SEQUENCE [LARGE SCALE GENOMIC DNA]</scope>
    <source>
        <strain evidence="1 2">DSM 45771</strain>
    </source>
</reference>
<gene>
    <name evidence="1" type="ORF">C8D89_10987</name>
</gene>
<dbReference type="InterPro" id="IPR011749">
    <property type="entry name" value="CHP02243"/>
</dbReference>
<evidence type="ECO:0000313" key="1">
    <source>
        <dbReference type="EMBL" id="PVZ08204.1"/>
    </source>
</evidence>
<proteinExistence type="predicted"/>
<accession>A0A2U1F7Q5</accession>
<organism evidence="1 2">
    <name type="scientific">Actinomycetospora cinnamomea</name>
    <dbReference type="NCBI Taxonomy" id="663609"/>
    <lineage>
        <taxon>Bacteria</taxon>
        <taxon>Bacillati</taxon>
        <taxon>Actinomycetota</taxon>
        <taxon>Actinomycetes</taxon>
        <taxon>Pseudonocardiales</taxon>
        <taxon>Pseudonocardiaceae</taxon>
        <taxon>Actinomycetospora</taxon>
    </lineage>
</organism>
<keyword evidence="2" id="KW-1185">Reference proteome</keyword>
<name>A0A2U1F7Q5_9PSEU</name>
<dbReference type="AlphaFoldDB" id="A0A2U1F7Q5"/>
<evidence type="ECO:0000313" key="2">
    <source>
        <dbReference type="Proteomes" id="UP000245639"/>
    </source>
</evidence>
<dbReference type="NCBIfam" id="TIGR02243">
    <property type="entry name" value="putative baseplate assembly protein"/>
    <property type="match status" value="1"/>
</dbReference>
<dbReference type="OrthoDB" id="9027184at2"/>